<dbReference type="InterPro" id="IPR051636">
    <property type="entry name" value="Plant_LTP/defense-related"/>
</dbReference>
<feature type="signal peptide" evidence="1">
    <location>
        <begin position="1"/>
        <end position="26"/>
    </location>
</feature>
<feature type="chain" id="PRO_5042084654" evidence="1">
    <location>
        <begin position="27"/>
        <end position="124"/>
    </location>
</feature>
<gene>
    <name evidence="3" type="ORF">Salat_1741800</name>
</gene>
<reference evidence="3" key="2">
    <citation type="journal article" date="2024" name="Plant">
        <title>Genomic evolution and insights into agronomic trait innovations of Sesamum species.</title>
        <authorList>
            <person name="Miao H."/>
            <person name="Wang L."/>
            <person name="Qu L."/>
            <person name="Liu H."/>
            <person name="Sun Y."/>
            <person name="Le M."/>
            <person name="Wang Q."/>
            <person name="Wei S."/>
            <person name="Zheng Y."/>
            <person name="Lin W."/>
            <person name="Duan Y."/>
            <person name="Cao H."/>
            <person name="Xiong S."/>
            <person name="Wang X."/>
            <person name="Wei L."/>
            <person name="Li C."/>
            <person name="Ma Q."/>
            <person name="Ju M."/>
            <person name="Zhao R."/>
            <person name="Li G."/>
            <person name="Mu C."/>
            <person name="Tian Q."/>
            <person name="Mei H."/>
            <person name="Zhang T."/>
            <person name="Gao T."/>
            <person name="Zhang H."/>
        </authorList>
    </citation>
    <scope>NUCLEOTIDE SEQUENCE</scope>
    <source>
        <strain evidence="3">3651</strain>
    </source>
</reference>
<accession>A0AAE2CKG5</accession>
<sequence>MASSSRNSTILLFLFLNLLYFSLVSCNTLVVQPPTSTRTCSKDTLNLRACADLLQSLISTPPGKAPTEQCCGLIQGLTDLDAAVCLCTDIKAGLLGKIPIDYDIAIGILLSACWKDVASGFHCA</sequence>
<dbReference type="SMART" id="SM00499">
    <property type="entry name" value="AAI"/>
    <property type="match status" value="1"/>
</dbReference>
<dbReference type="Gene3D" id="1.10.110.10">
    <property type="entry name" value="Plant lipid-transfer and hydrophobic proteins"/>
    <property type="match status" value="1"/>
</dbReference>
<dbReference type="InterPro" id="IPR016140">
    <property type="entry name" value="Bifunc_inhib/LTP/seed_store"/>
</dbReference>
<dbReference type="SUPFAM" id="SSF47699">
    <property type="entry name" value="Bifunctional inhibitor/lipid-transfer protein/seed storage 2S albumin"/>
    <property type="match status" value="1"/>
</dbReference>
<dbReference type="InterPro" id="IPR036312">
    <property type="entry name" value="Bifun_inhib/LTP/seed_sf"/>
</dbReference>
<dbReference type="PROSITE" id="PS51257">
    <property type="entry name" value="PROKAR_LIPOPROTEIN"/>
    <property type="match status" value="1"/>
</dbReference>
<dbReference type="CDD" id="cd01958">
    <property type="entry name" value="HPS_like"/>
    <property type="match status" value="1"/>
</dbReference>
<reference evidence="3" key="1">
    <citation type="submission" date="2020-06" db="EMBL/GenBank/DDBJ databases">
        <authorList>
            <person name="Li T."/>
            <person name="Hu X."/>
            <person name="Zhang T."/>
            <person name="Song X."/>
            <person name="Zhang H."/>
            <person name="Dai N."/>
            <person name="Sheng W."/>
            <person name="Hou X."/>
            <person name="Wei L."/>
        </authorList>
    </citation>
    <scope>NUCLEOTIDE SEQUENCE</scope>
    <source>
        <strain evidence="3">3651</strain>
        <tissue evidence="3">Leaf</tissue>
    </source>
</reference>
<dbReference type="Pfam" id="PF14547">
    <property type="entry name" value="Hydrophob_seed"/>
    <property type="match status" value="1"/>
</dbReference>
<organism evidence="3 4">
    <name type="scientific">Sesamum alatum</name>
    <dbReference type="NCBI Taxonomy" id="300844"/>
    <lineage>
        <taxon>Eukaryota</taxon>
        <taxon>Viridiplantae</taxon>
        <taxon>Streptophyta</taxon>
        <taxon>Embryophyta</taxon>
        <taxon>Tracheophyta</taxon>
        <taxon>Spermatophyta</taxon>
        <taxon>Magnoliopsida</taxon>
        <taxon>eudicotyledons</taxon>
        <taxon>Gunneridae</taxon>
        <taxon>Pentapetalae</taxon>
        <taxon>asterids</taxon>
        <taxon>lamiids</taxon>
        <taxon>Lamiales</taxon>
        <taxon>Pedaliaceae</taxon>
        <taxon>Sesamum</taxon>
    </lineage>
</organism>
<dbReference type="EMBL" id="JACGWO010000006">
    <property type="protein sequence ID" value="KAK4425478.1"/>
    <property type="molecule type" value="Genomic_DNA"/>
</dbReference>
<keyword evidence="4" id="KW-1185">Reference proteome</keyword>
<comment type="caution">
    <text evidence="3">The sequence shown here is derived from an EMBL/GenBank/DDBJ whole genome shotgun (WGS) entry which is preliminary data.</text>
</comment>
<dbReference type="PANTHER" id="PTHR31731">
    <property type="match status" value="1"/>
</dbReference>
<evidence type="ECO:0000313" key="4">
    <source>
        <dbReference type="Proteomes" id="UP001293254"/>
    </source>
</evidence>
<name>A0AAE2CKG5_9LAMI</name>
<dbReference type="Proteomes" id="UP001293254">
    <property type="component" value="Unassembled WGS sequence"/>
</dbReference>
<dbReference type="AlphaFoldDB" id="A0AAE2CKG5"/>
<evidence type="ECO:0000259" key="2">
    <source>
        <dbReference type="SMART" id="SM00499"/>
    </source>
</evidence>
<protein>
    <submittedName>
        <fullName evidence="3">Proline-rich protein DC2.15</fullName>
    </submittedName>
</protein>
<evidence type="ECO:0000313" key="3">
    <source>
        <dbReference type="EMBL" id="KAK4425478.1"/>
    </source>
</evidence>
<keyword evidence="1" id="KW-0732">Signal</keyword>
<evidence type="ECO:0000256" key="1">
    <source>
        <dbReference type="SAM" id="SignalP"/>
    </source>
</evidence>
<proteinExistence type="predicted"/>
<dbReference type="InterPro" id="IPR027923">
    <property type="entry name" value="Hydrophob_seed_dom"/>
</dbReference>
<feature type="domain" description="Bifunctional inhibitor/plant lipid transfer protein/seed storage helical" evidence="2">
    <location>
        <begin position="40"/>
        <end position="123"/>
    </location>
</feature>